<dbReference type="EMBL" id="KB007952">
    <property type="protein sequence ID" value="ELR18486.1"/>
    <property type="molecule type" value="Genomic_DNA"/>
</dbReference>
<proteinExistence type="predicted"/>
<organism evidence="8 9">
    <name type="scientific">Acanthamoeba castellanii (strain ATCC 30010 / Neff)</name>
    <dbReference type="NCBI Taxonomy" id="1257118"/>
    <lineage>
        <taxon>Eukaryota</taxon>
        <taxon>Amoebozoa</taxon>
        <taxon>Discosea</taxon>
        <taxon>Longamoebia</taxon>
        <taxon>Centramoebida</taxon>
        <taxon>Acanthamoebidae</taxon>
        <taxon>Acanthamoeba</taxon>
    </lineage>
</organism>
<evidence type="ECO:0000313" key="8">
    <source>
        <dbReference type="EMBL" id="ELR18486.1"/>
    </source>
</evidence>
<protein>
    <submittedName>
        <fullName evidence="8">MYND finger domain containing protein</fullName>
    </submittedName>
</protein>
<evidence type="ECO:0000259" key="7">
    <source>
        <dbReference type="PROSITE" id="PS50865"/>
    </source>
</evidence>
<dbReference type="PANTHER" id="PTHR10237:SF15">
    <property type="entry name" value="LD37257P"/>
    <property type="match status" value="1"/>
</dbReference>
<gene>
    <name evidence="8" type="ORF">ACA1_045060</name>
</gene>
<dbReference type="Gene3D" id="6.10.140.2220">
    <property type="match status" value="1"/>
</dbReference>
<sequence length="488" mass="54167">MEGGQARGGGVTGMSVGEGVALMAGVAIAAAGYVWWFNRKSTPTTERQRSSPAISAAPTPTPKQQVKVCKSCGKTESGDRALVRCGRCHKVYYCSRDCQRQDWGRHKPECSSSDSAAAPKKTPPPEPLPAWAQNLRLTSAEYANVKALLKKNDEQFELHLRGGPKPDSVDDIWEGLEPQEMQQLIEDTIWYKEFYKTNDASNVLSLLRRLASVAFFCLVFSKQSEETLRSWVDQCATELAQDGWFRSAFLTFLRYADTPASRACYQPVLALLSSAVDQLEAQSMLSLTIPDFVARPLHEPLHSPEAVDHMWANYFATGNVALLKKIIKEALPLAAQARVASNPVNAQLLMQTCNFAAVTLVNEGIFDEQVRNVCKSERDALTSGTGQQNLGLMQMLQQIMMQQEGSIQQLATIPAEEVSRMRVEVEGHRPFLERMREIKHRQKVARLKQMPGVRTVPTQFGNALWLPATTDHPEGLLFMTMEGESGAH</sequence>
<feature type="domain" description="MYND-type" evidence="7">
    <location>
        <begin position="69"/>
        <end position="110"/>
    </location>
</feature>
<dbReference type="GO" id="GO:0008270">
    <property type="term" value="F:zinc ion binding"/>
    <property type="evidence" value="ECO:0007669"/>
    <property type="project" value="UniProtKB-KW"/>
</dbReference>
<evidence type="ECO:0000256" key="2">
    <source>
        <dbReference type="ARBA" id="ARBA00022771"/>
    </source>
</evidence>
<keyword evidence="3" id="KW-0862">Zinc</keyword>
<evidence type="ECO:0000256" key="3">
    <source>
        <dbReference type="ARBA" id="ARBA00022833"/>
    </source>
</evidence>
<evidence type="ECO:0000256" key="4">
    <source>
        <dbReference type="PROSITE-ProRule" id="PRU00134"/>
    </source>
</evidence>
<keyword evidence="2 4" id="KW-0863">Zinc-finger</keyword>
<reference evidence="8 9" key="1">
    <citation type="journal article" date="2013" name="Genome Biol.">
        <title>Genome of Acanthamoeba castellanii highlights extensive lateral gene transfer and early evolution of tyrosine kinase signaling.</title>
        <authorList>
            <person name="Clarke M."/>
            <person name="Lohan A.J."/>
            <person name="Liu B."/>
            <person name="Lagkouvardos I."/>
            <person name="Roy S."/>
            <person name="Zafar N."/>
            <person name="Bertelli C."/>
            <person name="Schilde C."/>
            <person name="Kianianmomeni A."/>
            <person name="Burglin T.R."/>
            <person name="Frech C."/>
            <person name="Turcotte B."/>
            <person name="Kopec K.O."/>
            <person name="Synnott J.M."/>
            <person name="Choo C."/>
            <person name="Paponov I."/>
            <person name="Finkler A."/>
            <person name="Soon Heng Tan C."/>
            <person name="Hutchins A.P."/>
            <person name="Weinmeier T."/>
            <person name="Rattei T."/>
            <person name="Chu J.S."/>
            <person name="Gimenez G."/>
            <person name="Irimia M."/>
            <person name="Rigden D.J."/>
            <person name="Fitzpatrick D.A."/>
            <person name="Lorenzo-Morales J."/>
            <person name="Bateman A."/>
            <person name="Chiu C.H."/>
            <person name="Tang P."/>
            <person name="Hegemann P."/>
            <person name="Fromm H."/>
            <person name="Raoult D."/>
            <person name="Greub G."/>
            <person name="Miranda-Saavedra D."/>
            <person name="Chen N."/>
            <person name="Nash P."/>
            <person name="Ginger M.L."/>
            <person name="Horn M."/>
            <person name="Schaap P."/>
            <person name="Caler L."/>
            <person name="Loftus B."/>
        </authorList>
    </citation>
    <scope>NUCLEOTIDE SEQUENCE [LARGE SCALE GENOMIC DNA]</scope>
    <source>
        <strain evidence="8 9">Neff</strain>
    </source>
</reference>
<accession>L8H277</accession>
<dbReference type="STRING" id="1257118.L8H277"/>
<dbReference type="InterPro" id="IPR024119">
    <property type="entry name" value="TF_DEAF-1"/>
</dbReference>
<dbReference type="GO" id="GO:0005634">
    <property type="term" value="C:nucleus"/>
    <property type="evidence" value="ECO:0007669"/>
    <property type="project" value="TreeGrafter"/>
</dbReference>
<keyword evidence="6" id="KW-1133">Transmembrane helix</keyword>
<feature type="transmembrane region" description="Helical" evidence="6">
    <location>
        <begin position="20"/>
        <end position="37"/>
    </location>
</feature>
<dbReference type="PROSITE" id="PS01360">
    <property type="entry name" value="ZF_MYND_1"/>
    <property type="match status" value="1"/>
</dbReference>
<keyword evidence="6" id="KW-0812">Transmembrane</keyword>
<dbReference type="GeneID" id="14919257"/>
<keyword evidence="6" id="KW-0472">Membrane</keyword>
<dbReference type="InterPro" id="IPR002893">
    <property type="entry name" value="Znf_MYND"/>
</dbReference>
<dbReference type="PANTHER" id="PTHR10237">
    <property type="entry name" value="DEFORMED EPIDERMAL AUTOREGULATORY FACTOR 1 HOMOLOG SUPPRESSIN"/>
    <property type="match status" value="1"/>
</dbReference>
<name>L8H277_ACACF</name>
<evidence type="ECO:0000313" key="9">
    <source>
        <dbReference type="Proteomes" id="UP000011083"/>
    </source>
</evidence>
<evidence type="ECO:0000256" key="5">
    <source>
        <dbReference type="SAM" id="MobiDB-lite"/>
    </source>
</evidence>
<dbReference type="GO" id="GO:0000981">
    <property type="term" value="F:DNA-binding transcription factor activity, RNA polymerase II-specific"/>
    <property type="evidence" value="ECO:0007669"/>
    <property type="project" value="TreeGrafter"/>
</dbReference>
<feature type="region of interest" description="Disordered" evidence="5">
    <location>
        <begin position="102"/>
        <end position="127"/>
    </location>
</feature>
<dbReference type="OrthoDB" id="341421at2759"/>
<evidence type="ECO:0000256" key="1">
    <source>
        <dbReference type="ARBA" id="ARBA00022723"/>
    </source>
</evidence>
<dbReference type="Proteomes" id="UP000011083">
    <property type="component" value="Unassembled WGS sequence"/>
</dbReference>
<dbReference type="CDD" id="cd15489">
    <property type="entry name" value="PHD_SF"/>
    <property type="match status" value="1"/>
</dbReference>
<keyword evidence="9" id="KW-1185">Reference proteome</keyword>
<dbReference type="Pfam" id="PF01753">
    <property type="entry name" value="zf-MYND"/>
    <property type="match status" value="1"/>
</dbReference>
<dbReference type="PROSITE" id="PS50865">
    <property type="entry name" value="ZF_MYND_2"/>
    <property type="match status" value="1"/>
</dbReference>
<dbReference type="KEGG" id="acan:ACA1_045060"/>
<dbReference type="SUPFAM" id="SSF144232">
    <property type="entry name" value="HIT/MYND zinc finger-like"/>
    <property type="match status" value="1"/>
</dbReference>
<dbReference type="AlphaFoldDB" id="L8H277"/>
<evidence type="ECO:0000256" key="6">
    <source>
        <dbReference type="SAM" id="Phobius"/>
    </source>
</evidence>
<keyword evidence="1" id="KW-0479">Metal-binding</keyword>
<dbReference type="RefSeq" id="XP_004340523.1">
    <property type="nucleotide sequence ID" value="XM_004340475.1"/>
</dbReference>
<dbReference type="VEuPathDB" id="AmoebaDB:ACA1_045060"/>